<evidence type="ECO:0000313" key="15">
    <source>
        <dbReference type="Proteomes" id="UP000694251"/>
    </source>
</evidence>
<evidence type="ECO:0000256" key="3">
    <source>
        <dbReference type="ARBA" id="ARBA00006347"/>
    </source>
</evidence>
<dbReference type="NCBIfam" id="TIGR01130">
    <property type="entry name" value="ER_PDI_fam"/>
    <property type="match status" value="1"/>
</dbReference>
<dbReference type="FunFam" id="3.40.30.10:FF:000152">
    <property type="entry name" value="Protein disulfide-isomerase"/>
    <property type="match status" value="1"/>
</dbReference>
<comment type="similarity">
    <text evidence="3">Belongs to the protein disulfide isomerase family.</text>
</comment>
<dbReference type="PANTHER" id="PTHR18929">
    <property type="entry name" value="PROTEIN DISULFIDE ISOMERASE"/>
    <property type="match status" value="1"/>
</dbReference>
<keyword evidence="7 10" id="KW-1015">Disulfide bond</keyword>
<dbReference type="Pfam" id="PF00085">
    <property type="entry name" value="Thioredoxin"/>
    <property type="match status" value="2"/>
</dbReference>
<dbReference type="GO" id="GO:0005788">
    <property type="term" value="C:endoplasmic reticulum lumen"/>
    <property type="evidence" value="ECO:0007669"/>
    <property type="project" value="UniProtKB-SubCell"/>
</dbReference>
<evidence type="ECO:0000256" key="8">
    <source>
        <dbReference type="ARBA" id="ARBA00023235"/>
    </source>
</evidence>
<keyword evidence="9 10" id="KW-0676">Redox-active center</keyword>
<evidence type="ECO:0000256" key="6">
    <source>
        <dbReference type="ARBA" id="ARBA00022824"/>
    </source>
</evidence>
<evidence type="ECO:0000256" key="7">
    <source>
        <dbReference type="ARBA" id="ARBA00023157"/>
    </source>
</evidence>
<dbReference type="GO" id="GO:0034976">
    <property type="term" value="P:response to endoplasmic reticulum stress"/>
    <property type="evidence" value="ECO:0007669"/>
    <property type="project" value="TreeGrafter"/>
</dbReference>
<dbReference type="Proteomes" id="UP000694251">
    <property type="component" value="Chromosome 11"/>
</dbReference>
<evidence type="ECO:0000256" key="12">
    <source>
        <dbReference type="SAM" id="SignalP"/>
    </source>
</evidence>
<dbReference type="InterPro" id="IPR005792">
    <property type="entry name" value="Prot_disulphide_isomerase"/>
</dbReference>
<keyword evidence="6" id="KW-0256">Endoplasmic reticulum</keyword>
<dbReference type="FunFam" id="3.40.30.10:FF:000150">
    <property type="entry name" value="Protein disulfide-isomerase"/>
    <property type="match status" value="1"/>
</dbReference>
<dbReference type="GO" id="GO:0003756">
    <property type="term" value="F:protein disulfide isomerase activity"/>
    <property type="evidence" value="ECO:0007669"/>
    <property type="project" value="UniProtKB-EC"/>
</dbReference>
<dbReference type="PANTHER" id="PTHR18929:SF132">
    <property type="entry name" value="PROTEIN DISULFIDE-ISOMERASE A3"/>
    <property type="match status" value="1"/>
</dbReference>
<dbReference type="OrthoDB" id="427280at2759"/>
<keyword evidence="5 12" id="KW-0732">Signal</keyword>
<evidence type="ECO:0000256" key="1">
    <source>
        <dbReference type="ARBA" id="ARBA00001182"/>
    </source>
</evidence>
<feature type="signal peptide" evidence="12">
    <location>
        <begin position="1"/>
        <end position="17"/>
    </location>
</feature>
<dbReference type="EMBL" id="JAEFBJ010000011">
    <property type="protein sequence ID" value="KAG7557084.1"/>
    <property type="molecule type" value="Genomic_DNA"/>
</dbReference>
<dbReference type="CDD" id="cd02982">
    <property type="entry name" value="PDI_b'_family"/>
    <property type="match status" value="1"/>
</dbReference>
<evidence type="ECO:0000256" key="4">
    <source>
        <dbReference type="ARBA" id="ARBA00012723"/>
    </source>
</evidence>
<dbReference type="PROSITE" id="PS51352">
    <property type="entry name" value="THIOREDOXIN_2"/>
    <property type="match status" value="2"/>
</dbReference>
<evidence type="ECO:0000256" key="5">
    <source>
        <dbReference type="ARBA" id="ARBA00022729"/>
    </source>
</evidence>
<comment type="caution">
    <text evidence="14">The sequence shown here is derived from an EMBL/GenBank/DDBJ whole genome shotgun (WGS) entry which is preliminary data.</text>
</comment>
<dbReference type="AlphaFoldDB" id="A0A8T1ZGF5"/>
<reference evidence="14 15" key="1">
    <citation type="submission" date="2020-12" db="EMBL/GenBank/DDBJ databases">
        <title>Concerted genomic and epigenomic changes stabilize Arabidopsis allopolyploids.</title>
        <authorList>
            <person name="Chen Z."/>
        </authorList>
    </citation>
    <scope>NUCLEOTIDE SEQUENCE [LARGE SCALE GENOMIC DNA]</scope>
    <source>
        <strain evidence="14">As9502</strain>
        <tissue evidence="14">Leaf</tissue>
    </source>
</reference>
<feature type="domain" description="Thioredoxin" evidence="13">
    <location>
        <begin position="307"/>
        <end position="461"/>
    </location>
</feature>
<name>A0A8T1ZGF5_ARASU</name>
<feature type="compositionally biased region" description="Basic and acidic residues" evidence="11">
    <location>
        <begin position="469"/>
        <end position="480"/>
    </location>
</feature>
<feature type="domain" description="Thioredoxin" evidence="13">
    <location>
        <begin position="11"/>
        <end position="130"/>
    </location>
</feature>
<dbReference type="CDD" id="cd02981">
    <property type="entry name" value="PDI_b_family"/>
    <property type="match status" value="1"/>
</dbReference>
<feature type="region of interest" description="Disordered" evidence="11">
    <location>
        <begin position="460"/>
        <end position="480"/>
    </location>
</feature>
<evidence type="ECO:0000256" key="10">
    <source>
        <dbReference type="PIRSR" id="PIRSR605792-51"/>
    </source>
</evidence>
<dbReference type="InterPro" id="IPR013766">
    <property type="entry name" value="Thioredoxin_domain"/>
</dbReference>
<proteinExistence type="inferred from homology"/>
<gene>
    <name evidence="14" type="ORF">ISN44_As11g030830</name>
</gene>
<sequence length="480" mass="54530">MWFYVLSFCLAVSPIVAKEFVLTLGSGNFSAVVSRQKFIVVEFYAPRCGHCKTLYAEYEKAASILSRLDPPIPLAKVDSSNEVNIGITSQYEIKAFPTLKVFKDGGKVIQDYKGSLDAQGIVDYVKKLSGPASLEIKSTEDASHLIGDKKIVVVGVFHEFAGEEFENFMVLAEKLRSKYEFGHTLDVKLLPLGEYSYTRPFLRLFKPFDELFVDFKDLKVDVMENFIEEASIPVVTVFDKDPNNYPYVIKFFNSTNTKAMLFMNFSGELADTFRSNFREVAEQYRRDGISFLLGDAENTQGAFQYYGLRSDQVPLIIIQNKDGEKYMKPKIDFKDRKVSAYKKSEPIPTENNEAVKVVVGDNFEDTILNSPKNVLLEFYAPWCEQCKKLASILDKIALSLKTDTNVVIAKMDATSNDYPMAKFEVKSYPTLYFKSARGMIFKYQGHLSKEDIYNFIETNQDTSESASSEQREAETSKDEL</sequence>
<comment type="subcellular location">
    <subcellularLocation>
        <location evidence="2">Endoplasmic reticulum lumen</location>
    </subcellularLocation>
</comment>
<dbReference type="FunFam" id="3.40.30.10:FF:000107">
    <property type="entry name" value="Protein disulfide-isomerase 5-2"/>
    <property type="match status" value="1"/>
</dbReference>
<feature type="disulfide bond" description="Redox-active" evidence="10">
    <location>
        <begin position="383"/>
        <end position="386"/>
    </location>
</feature>
<protein>
    <recommendedName>
        <fullName evidence="4">protein disulfide-isomerase</fullName>
        <ecNumber evidence="4">5.3.4.1</ecNumber>
    </recommendedName>
</protein>
<evidence type="ECO:0000259" key="13">
    <source>
        <dbReference type="PROSITE" id="PS51352"/>
    </source>
</evidence>
<comment type="catalytic activity">
    <reaction evidence="1">
        <text>Catalyzes the rearrangement of -S-S- bonds in proteins.</text>
        <dbReference type="EC" id="5.3.4.1"/>
    </reaction>
</comment>
<dbReference type="CDD" id="cd02961">
    <property type="entry name" value="PDI_a_family"/>
    <property type="match status" value="1"/>
</dbReference>
<organism evidence="14 15">
    <name type="scientific">Arabidopsis suecica</name>
    <name type="common">Swedish thale-cress</name>
    <name type="synonym">Cardaminopsis suecica</name>
    <dbReference type="NCBI Taxonomy" id="45249"/>
    <lineage>
        <taxon>Eukaryota</taxon>
        <taxon>Viridiplantae</taxon>
        <taxon>Streptophyta</taxon>
        <taxon>Embryophyta</taxon>
        <taxon>Tracheophyta</taxon>
        <taxon>Spermatophyta</taxon>
        <taxon>Magnoliopsida</taxon>
        <taxon>eudicotyledons</taxon>
        <taxon>Gunneridae</taxon>
        <taxon>Pentapetalae</taxon>
        <taxon>rosids</taxon>
        <taxon>malvids</taxon>
        <taxon>Brassicales</taxon>
        <taxon>Brassicaceae</taxon>
        <taxon>Camelineae</taxon>
        <taxon>Arabidopsis</taxon>
    </lineage>
</organism>
<dbReference type="GO" id="GO:0006457">
    <property type="term" value="P:protein folding"/>
    <property type="evidence" value="ECO:0007669"/>
    <property type="project" value="TreeGrafter"/>
</dbReference>
<feature type="chain" id="PRO_5035945326" description="protein disulfide-isomerase" evidence="12">
    <location>
        <begin position="18"/>
        <end position="480"/>
    </location>
</feature>
<evidence type="ECO:0000256" key="9">
    <source>
        <dbReference type="ARBA" id="ARBA00023284"/>
    </source>
</evidence>
<keyword evidence="15" id="KW-1185">Reference proteome</keyword>
<accession>A0A8T1ZGF5</accession>
<feature type="disulfide bond" description="Redox-active" evidence="10">
    <location>
        <begin position="48"/>
        <end position="51"/>
    </location>
</feature>
<dbReference type="EC" id="5.3.4.1" evidence="4"/>
<evidence type="ECO:0000256" key="11">
    <source>
        <dbReference type="SAM" id="MobiDB-lite"/>
    </source>
</evidence>
<dbReference type="CDD" id="cd02995">
    <property type="entry name" value="PDI_a_PDI_a'_C"/>
    <property type="match status" value="1"/>
</dbReference>
<dbReference type="Pfam" id="PF13848">
    <property type="entry name" value="Thioredoxin_6"/>
    <property type="match status" value="1"/>
</dbReference>
<evidence type="ECO:0000313" key="14">
    <source>
        <dbReference type="EMBL" id="KAG7557084.1"/>
    </source>
</evidence>
<evidence type="ECO:0000256" key="2">
    <source>
        <dbReference type="ARBA" id="ARBA00004319"/>
    </source>
</evidence>
<keyword evidence="8" id="KW-0413">Isomerase</keyword>